<dbReference type="InterPro" id="IPR017972">
    <property type="entry name" value="Cyt_P450_CS"/>
</dbReference>
<keyword evidence="7 8" id="KW-0408">Iron</keyword>
<accession>A0AAV0KFD9</accession>
<dbReference type="PANTHER" id="PTHR24298:SF204">
    <property type="entry name" value="CYTOCHROME P450, FAMILY 712, SUBFAMILY A, POLYPEPTIDE 1"/>
    <property type="match status" value="1"/>
</dbReference>
<feature type="transmembrane region" description="Helical" evidence="9">
    <location>
        <begin position="12"/>
        <end position="36"/>
    </location>
</feature>
<keyword evidence="6 9" id="KW-0472">Membrane</keyword>
<comment type="cofactor">
    <cofactor evidence="1 7">
        <name>heme</name>
        <dbReference type="ChEBI" id="CHEBI:30413"/>
    </cofactor>
</comment>
<dbReference type="InterPro" id="IPR001128">
    <property type="entry name" value="Cyt_P450"/>
</dbReference>
<dbReference type="PANTHER" id="PTHR24298">
    <property type="entry name" value="FLAVONOID 3'-MONOOXYGENASE-RELATED"/>
    <property type="match status" value="1"/>
</dbReference>
<evidence type="ECO:0000256" key="7">
    <source>
        <dbReference type="PIRSR" id="PIRSR602401-1"/>
    </source>
</evidence>
<keyword evidence="8" id="KW-0503">Monooxygenase</keyword>
<comment type="subcellular location">
    <subcellularLocation>
        <location evidence="2">Membrane</location>
        <topology evidence="2">Single-pass membrane protein</topology>
    </subcellularLocation>
</comment>
<evidence type="ECO:0000256" key="4">
    <source>
        <dbReference type="ARBA" id="ARBA00022723"/>
    </source>
</evidence>
<dbReference type="InterPro" id="IPR051103">
    <property type="entry name" value="Plant_metabolite_P450s"/>
</dbReference>
<evidence type="ECO:0000256" key="5">
    <source>
        <dbReference type="ARBA" id="ARBA00022989"/>
    </source>
</evidence>
<protein>
    <recommendedName>
        <fullName evidence="12">Cytochrome P450</fullName>
    </recommendedName>
</protein>
<keyword evidence="4 7" id="KW-0479">Metal-binding</keyword>
<dbReference type="SUPFAM" id="SSF48264">
    <property type="entry name" value="Cytochrome P450"/>
    <property type="match status" value="1"/>
</dbReference>
<dbReference type="AlphaFoldDB" id="A0AAV0KFD9"/>
<organism evidence="10 11">
    <name type="scientific">Linum tenue</name>
    <dbReference type="NCBI Taxonomy" id="586396"/>
    <lineage>
        <taxon>Eukaryota</taxon>
        <taxon>Viridiplantae</taxon>
        <taxon>Streptophyta</taxon>
        <taxon>Embryophyta</taxon>
        <taxon>Tracheophyta</taxon>
        <taxon>Spermatophyta</taxon>
        <taxon>Magnoliopsida</taxon>
        <taxon>eudicotyledons</taxon>
        <taxon>Gunneridae</taxon>
        <taxon>Pentapetalae</taxon>
        <taxon>rosids</taxon>
        <taxon>fabids</taxon>
        <taxon>Malpighiales</taxon>
        <taxon>Linaceae</taxon>
        <taxon>Linum</taxon>
    </lineage>
</organism>
<evidence type="ECO:0000256" key="1">
    <source>
        <dbReference type="ARBA" id="ARBA00001971"/>
    </source>
</evidence>
<evidence type="ECO:0000256" key="2">
    <source>
        <dbReference type="ARBA" id="ARBA00004167"/>
    </source>
</evidence>
<feature type="binding site" description="axial binding residue" evidence="7">
    <location>
        <position position="466"/>
    </location>
    <ligand>
        <name>heme</name>
        <dbReference type="ChEBI" id="CHEBI:30413"/>
    </ligand>
    <ligandPart>
        <name>Fe</name>
        <dbReference type="ChEBI" id="CHEBI:18248"/>
    </ligandPart>
</feature>
<evidence type="ECO:0008006" key="12">
    <source>
        <dbReference type="Google" id="ProtNLM"/>
    </source>
</evidence>
<comment type="similarity">
    <text evidence="8">Belongs to the cytochrome P450 family.</text>
</comment>
<comment type="caution">
    <text evidence="10">The sequence shown here is derived from an EMBL/GenBank/DDBJ whole genome shotgun (WGS) entry which is preliminary data.</text>
</comment>
<reference evidence="10" key="1">
    <citation type="submission" date="2022-08" db="EMBL/GenBank/DDBJ databases">
        <authorList>
            <person name="Gutierrez-Valencia J."/>
        </authorList>
    </citation>
    <scope>NUCLEOTIDE SEQUENCE</scope>
</reference>
<evidence type="ECO:0000313" key="10">
    <source>
        <dbReference type="EMBL" id="CAI0419668.1"/>
    </source>
</evidence>
<dbReference type="GO" id="GO:0005506">
    <property type="term" value="F:iron ion binding"/>
    <property type="evidence" value="ECO:0007669"/>
    <property type="project" value="InterPro"/>
</dbReference>
<keyword evidence="7 8" id="KW-0349">Heme</keyword>
<dbReference type="PRINTS" id="PR00385">
    <property type="entry name" value="P450"/>
</dbReference>
<dbReference type="GO" id="GO:0020037">
    <property type="term" value="F:heme binding"/>
    <property type="evidence" value="ECO:0007669"/>
    <property type="project" value="InterPro"/>
</dbReference>
<keyword evidence="5 9" id="KW-1133">Transmembrane helix</keyword>
<name>A0AAV0KFD9_9ROSI</name>
<dbReference type="InterPro" id="IPR036396">
    <property type="entry name" value="Cyt_P450_sf"/>
</dbReference>
<dbReference type="Gene3D" id="1.10.630.10">
    <property type="entry name" value="Cytochrome P450"/>
    <property type="match status" value="1"/>
</dbReference>
<keyword evidence="11" id="KW-1185">Reference proteome</keyword>
<evidence type="ECO:0000256" key="8">
    <source>
        <dbReference type="RuleBase" id="RU000461"/>
    </source>
</evidence>
<dbReference type="PRINTS" id="PR00463">
    <property type="entry name" value="EP450I"/>
</dbReference>
<proteinExistence type="inferred from homology"/>
<keyword evidence="8" id="KW-0560">Oxidoreductase</keyword>
<evidence type="ECO:0000256" key="9">
    <source>
        <dbReference type="SAM" id="Phobius"/>
    </source>
</evidence>
<dbReference type="Pfam" id="PF00067">
    <property type="entry name" value="p450"/>
    <property type="match status" value="1"/>
</dbReference>
<gene>
    <name evidence="10" type="ORF">LITE_LOCUS18086</name>
</gene>
<dbReference type="PROSITE" id="PS00086">
    <property type="entry name" value="CYTOCHROME_P450"/>
    <property type="match status" value="1"/>
</dbReference>
<evidence type="ECO:0000313" key="11">
    <source>
        <dbReference type="Proteomes" id="UP001154282"/>
    </source>
</evidence>
<dbReference type="InterPro" id="IPR002401">
    <property type="entry name" value="Cyt_P450_E_grp-I"/>
</dbReference>
<keyword evidence="3 9" id="KW-0812">Transmembrane</keyword>
<dbReference type="EMBL" id="CAMGYJ010000005">
    <property type="protein sequence ID" value="CAI0419668.1"/>
    <property type="molecule type" value="Genomic_DNA"/>
</dbReference>
<evidence type="ECO:0000256" key="6">
    <source>
        <dbReference type="ARBA" id="ARBA00023136"/>
    </source>
</evidence>
<dbReference type="Proteomes" id="UP001154282">
    <property type="component" value="Unassembled WGS sequence"/>
</dbReference>
<dbReference type="GO" id="GO:0016020">
    <property type="term" value="C:membrane"/>
    <property type="evidence" value="ECO:0007669"/>
    <property type="project" value="UniProtKB-SubCell"/>
</dbReference>
<dbReference type="GO" id="GO:0016709">
    <property type="term" value="F:oxidoreductase activity, acting on paired donors, with incorporation or reduction of molecular oxygen, NAD(P)H as one donor, and incorporation of one atom of oxygen"/>
    <property type="evidence" value="ECO:0007669"/>
    <property type="project" value="TreeGrafter"/>
</dbReference>
<sequence length="527" mass="58543">MALITDINPRNSTYWLLVTGTATLLIIPLIAYLLSLSKAAATQKKRSPPSPPGLPMIGHIHHVGKVVPVSFQALAQRYGPLLSLRLGFSTCVLASDADVAQQIMKTHELNFSSRPPFGSPEHSIYPPGSGFAMVPYGDYWRFLRKLSTSRLLSVPQLRRFADVADDERLGLLRSLASCAQEEARRPCDLGSELMKLTNNTICRMAMSTRCSGREKDATKIQEIVKTVLQLAVELSLGDALGPFGKVLEYFAGKGKKLFGALSNFDELLERILKEHEEKLLLTVADGKTTAAPARKDVVDILLEIYNDPIAPIRLSKTDIKSFLLDIFIGGTVTTSSAMQWAMGELINHPNVLKKLRHEINEVVGSNRLVRESDVQNLPYLRAVICETLRLHPSSPMIMRECAEDCEINGFLIKAKTRVLLNHYAIMRDPKSWENPNEFFPERFLERLEEKNRNFGYIPFGMGRRACPGVSLAMMVMPTVVGALVQYFDWEINEGKLDLTVGSGAGAEMAHALVCYPVLRINPFDSSG</sequence>
<evidence type="ECO:0000256" key="3">
    <source>
        <dbReference type="ARBA" id="ARBA00022692"/>
    </source>
</evidence>